<feature type="compositionally biased region" description="Basic residues" evidence="2">
    <location>
        <begin position="666"/>
        <end position="675"/>
    </location>
</feature>
<feature type="region of interest" description="Disordered" evidence="2">
    <location>
        <begin position="571"/>
        <end position="675"/>
    </location>
</feature>
<feature type="compositionally biased region" description="Low complexity" evidence="2">
    <location>
        <begin position="520"/>
        <end position="532"/>
    </location>
</feature>
<keyword evidence="4" id="KW-1185">Reference proteome</keyword>
<comment type="caution">
    <text evidence="3">The sequence shown here is derived from an EMBL/GenBank/DDBJ whole genome shotgun (WGS) entry which is preliminary data.</text>
</comment>
<feature type="region of interest" description="Disordered" evidence="2">
    <location>
        <begin position="1"/>
        <end position="37"/>
    </location>
</feature>
<feature type="region of interest" description="Disordered" evidence="2">
    <location>
        <begin position="150"/>
        <end position="186"/>
    </location>
</feature>
<organism evidence="3 4">
    <name type="scientific">Apatococcus fuscideae</name>
    <dbReference type="NCBI Taxonomy" id="2026836"/>
    <lineage>
        <taxon>Eukaryota</taxon>
        <taxon>Viridiplantae</taxon>
        <taxon>Chlorophyta</taxon>
        <taxon>core chlorophytes</taxon>
        <taxon>Trebouxiophyceae</taxon>
        <taxon>Chlorellales</taxon>
        <taxon>Chlorellaceae</taxon>
        <taxon>Apatococcus</taxon>
    </lineage>
</organism>
<evidence type="ECO:0000313" key="4">
    <source>
        <dbReference type="Proteomes" id="UP001485043"/>
    </source>
</evidence>
<gene>
    <name evidence="3" type="ORF">WJX84_003283</name>
</gene>
<feature type="compositionally biased region" description="Polar residues" evidence="2">
    <location>
        <begin position="653"/>
        <end position="662"/>
    </location>
</feature>
<reference evidence="3 4" key="1">
    <citation type="journal article" date="2024" name="Nat. Commun.">
        <title>Phylogenomics reveals the evolutionary origins of lichenization in chlorophyte algae.</title>
        <authorList>
            <person name="Puginier C."/>
            <person name="Libourel C."/>
            <person name="Otte J."/>
            <person name="Skaloud P."/>
            <person name="Haon M."/>
            <person name="Grisel S."/>
            <person name="Petersen M."/>
            <person name="Berrin J.G."/>
            <person name="Delaux P.M."/>
            <person name="Dal Grande F."/>
            <person name="Keller J."/>
        </authorList>
    </citation>
    <scope>NUCLEOTIDE SEQUENCE [LARGE SCALE GENOMIC DNA]</scope>
    <source>
        <strain evidence="3 4">SAG 2523</strain>
    </source>
</reference>
<evidence type="ECO:0008006" key="5">
    <source>
        <dbReference type="Google" id="ProtNLM"/>
    </source>
</evidence>
<dbReference type="PANTHER" id="PTHR23123">
    <property type="entry name" value="PHD/F-BOX CONTAINING PROTEIN"/>
    <property type="match status" value="1"/>
</dbReference>
<evidence type="ECO:0000256" key="2">
    <source>
        <dbReference type="SAM" id="MobiDB-lite"/>
    </source>
</evidence>
<dbReference type="InterPro" id="IPR050690">
    <property type="entry name" value="JHDM1_Histone_Demethylase"/>
</dbReference>
<evidence type="ECO:0000256" key="1">
    <source>
        <dbReference type="ARBA" id="ARBA00022723"/>
    </source>
</evidence>
<proteinExistence type="predicted"/>
<dbReference type="EMBL" id="JALJOV010000104">
    <property type="protein sequence ID" value="KAK9867174.1"/>
    <property type="molecule type" value="Genomic_DNA"/>
</dbReference>
<accession>A0AAW1TDY9</accession>
<feature type="compositionally biased region" description="Basic residues" evidence="2">
    <location>
        <begin position="610"/>
        <end position="619"/>
    </location>
</feature>
<evidence type="ECO:0000313" key="3">
    <source>
        <dbReference type="EMBL" id="KAK9867174.1"/>
    </source>
</evidence>
<feature type="compositionally biased region" description="Basic and acidic residues" evidence="2">
    <location>
        <begin position="594"/>
        <end position="608"/>
    </location>
</feature>
<keyword evidence="1" id="KW-0479">Metal-binding</keyword>
<dbReference type="GO" id="GO:0046872">
    <property type="term" value="F:metal ion binding"/>
    <property type="evidence" value="ECO:0007669"/>
    <property type="project" value="UniProtKB-KW"/>
</dbReference>
<protein>
    <recommendedName>
        <fullName evidence="5">JmjC domain-containing protein</fullName>
    </recommendedName>
</protein>
<dbReference type="AlphaFoldDB" id="A0AAW1TDY9"/>
<feature type="compositionally biased region" description="Basic residues" evidence="2">
    <location>
        <begin position="1"/>
        <end position="10"/>
    </location>
</feature>
<dbReference type="Gene3D" id="2.60.120.650">
    <property type="entry name" value="Cupin"/>
    <property type="match status" value="1"/>
</dbReference>
<feature type="region of interest" description="Disordered" evidence="2">
    <location>
        <begin position="470"/>
        <end position="534"/>
    </location>
</feature>
<feature type="compositionally biased region" description="Basic and acidic residues" evidence="2">
    <location>
        <begin position="11"/>
        <end position="20"/>
    </location>
</feature>
<sequence>MLRKPRKSRVSRVDYARLDAGEDEDLPDADEARPIRHGQAVRDATLAFELPKASQVQAVAQVSGLSELLTLERPVLIMPGAKGASPAVDGSYKEPWFDWLQAFSTGYQVTTLDTMTQQPGPVLSWPQWRLYWQSRQPALKPASKVTAEIPQAAADDSEDDADSRALVPSSTHTAVRTETWHARKRLKKADGKPVNAAVTISSEAEALLLSCGPLPITESNLQGKVQAPALLQTMPALFSDFEPDPEQAFSAARGTAGEQTRPSEPPEQQRVALMPADPMPSELARCGQPFISMAAAGSFNSFQIASGGQAQWRHLISGKQVLMMIPPLRENLAAYAAWMQSPYKHACLLASFCRGCLTAHHAAGETIYIPGGWVTAMATVEGAIVISGLYFESGKLAQQLQVAELEEHLSGSRSLAAIELTFSAAQAAIAQLCSSSGMSKASLHHSIQQAAKLKDEPSAQQIAADLMGLANPEGLPEEPVTDPVSEGPFEPVGKPLRRSISVKLGVKTEAPSRETGAGGSAAQSGDAGDSAQPHAGISQVAAGDATAQVKVRGLANSGPAASQPASLKVAIRHSLDQQHMGKPCLPHHQPAARQIEEAEQGKGEEAPLSRRGRAIRRPARLMAGGDSGNESEEDGDEQAMAPVGKVRLKASRQLEQSNTTPAASRIKVKLPQRHG</sequence>
<name>A0AAW1TDY9_9CHLO</name>
<dbReference type="Proteomes" id="UP001485043">
    <property type="component" value="Unassembled WGS sequence"/>
</dbReference>